<dbReference type="AlphaFoldDB" id="A0A6A6GNZ5"/>
<keyword evidence="3" id="KW-1185">Reference proteome</keyword>
<organism evidence="2 3">
    <name type="scientific">Elsinoe ampelina</name>
    <dbReference type="NCBI Taxonomy" id="302913"/>
    <lineage>
        <taxon>Eukaryota</taxon>
        <taxon>Fungi</taxon>
        <taxon>Dikarya</taxon>
        <taxon>Ascomycota</taxon>
        <taxon>Pezizomycotina</taxon>
        <taxon>Dothideomycetes</taxon>
        <taxon>Dothideomycetidae</taxon>
        <taxon>Myriangiales</taxon>
        <taxon>Elsinoaceae</taxon>
        <taxon>Elsinoe</taxon>
    </lineage>
</organism>
<name>A0A6A6GNZ5_9PEZI</name>
<proteinExistence type="predicted"/>
<evidence type="ECO:0000313" key="2">
    <source>
        <dbReference type="EMBL" id="KAF2227472.1"/>
    </source>
</evidence>
<feature type="region of interest" description="Disordered" evidence="1">
    <location>
        <begin position="27"/>
        <end position="55"/>
    </location>
</feature>
<feature type="compositionally biased region" description="Basic residues" evidence="1">
    <location>
        <begin position="42"/>
        <end position="55"/>
    </location>
</feature>
<dbReference type="Proteomes" id="UP000799538">
    <property type="component" value="Unassembled WGS sequence"/>
</dbReference>
<evidence type="ECO:0000313" key="3">
    <source>
        <dbReference type="Proteomes" id="UP000799538"/>
    </source>
</evidence>
<sequence>MGGQLLLPRPPALYHGLGPDRREAQLHRRDGVHPDLCPGRGHGQRQSRGCRRRPG</sequence>
<accession>A0A6A6GNZ5</accession>
<gene>
    <name evidence="2" type="ORF">BDZ85DRAFT_254375</name>
</gene>
<dbReference type="EMBL" id="ML992501">
    <property type="protein sequence ID" value="KAF2227472.1"/>
    <property type="molecule type" value="Genomic_DNA"/>
</dbReference>
<protein>
    <submittedName>
        <fullName evidence="2">Uncharacterized protein</fullName>
    </submittedName>
</protein>
<evidence type="ECO:0000256" key="1">
    <source>
        <dbReference type="SAM" id="MobiDB-lite"/>
    </source>
</evidence>
<reference evidence="3" key="1">
    <citation type="journal article" date="2020" name="Stud. Mycol.">
        <title>101 Dothideomycetes genomes: A test case for predicting lifestyles and emergence of pathogens.</title>
        <authorList>
            <person name="Haridas S."/>
            <person name="Albert R."/>
            <person name="Binder M."/>
            <person name="Bloem J."/>
            <person name="LaButti K."/>
            <person name="Salamov A."/>
            <person name="Andreopoulos B."/>
            <person name="Baker S."/>
            <person name="Barry K."/>
            <person name="Bills G."/>
            <person name="Bluhm B."/>
            <person name="Cannon C."/>
            <person name="Castanera R."/>
            <person name="Culley D."/>
            <person name="Daum C."/>
            <person name="Ezra D."/>
            <person name="Gonzalez J."/>
            <person name="Henrissat B."/>
            <person name="Kuo A."/>
            <person name="Liang C."/>
            <person name="Lipzen A."/>
            <person name="Lutzoni F."/>
            <person name="Magnuson J."/>
            <person name="Mondo S."/>
            <person name="Nolan M."/>
            <person name="Ohm R."/>
            <person name="Pangilinan J."/>
            <person name="Park H.-J."/>
            <person name="Ramirez L."/>
            <person name="Alfaro M."/>
            <person name="Sun H."/>
            <person name="Tritt A."/>
            <person name="Yoshinaga Y."/>
            <person name="Zwiers L.-H."/>
            <person name="Turgeon B."/>
            <person name="Goodwin S."/>
            <person name="Spatafora J."/>
            <person name="Crous P."/>
            <person name="Grigoriev I."/>
        </authorList>
    </citation>
    <scope>NUCLEOTIDE SEQUENCE [LARGE SCALE GENOMIC DNA]</scope>
    <source>
        <strain evidence="3">CECT 20119</strain>
    </source>
</reference>